<protein>
    <submittedName>
        <fullName evidence="1">Uncharacterized protein</fullName>
    </submittedName>
</protein>
<dbReference type="Proteomes" id="UP000692954">
    <property type="component" value="Unassembled WGS sequence"/>
</dbReference>
<sequence>MLRNIQQSVYNKVRDYTNPFNLLIPWLNAIFKKFMGNFFNEEIKKEQFTSNMGLKKLTLKVNSLNQQMAPNIPFVLESGSISLLRLDLHKLTCLIEEVEITLNFKTIEQYEQFKITYDLKKITADKLQKIKDEIIKAYKVKSETSNNVNQNAWNIIRQFLQKITFTVNKLVIHLVEPTHKDKFSLAINQISMRVRKLQEEKDQMVSTMIIGGCSLHINEQNQLFDINNFQKESCIFSLQQQYTNKYDQHIVIHLKTELKERLKFNSTLSIKLMQMNLSYKQLQIAMRIIMSIIEHNKLIQSQDKIIIESIKQEAPQFQFTWCESEINKNYCDQIGEIKTDEMDSKSLSDEATIEFNDDFEQALEKSYVNEDDTEVQFEESQIEGLNQSVLNQSSLGDLNQSTLKQSIFSMSVFKELINDEDDKQGLEELDDGQLIFKMKIQKVRIRLSRNNIIDKWSVDNLKKTNYYELELDQINWLMTKEIGQQLITSVKQTKIEIPIIQLFHYEYCNLGPENKFQEQNKDEENQEIFQSINENLNNNSQNLENQMFHSCYSLSQNDVLEKIAQKKSEFIKEQGNYFYKKKCLLQLYDGIKDQDDQNLIIKIDNQFIYSYEKIKSSGNGLQFQLHHLNNSQAISIKQIDINLNVDEILELIEIFKFDHQKKLIKSIPNLNLITIHHLQFQIQIQETDYFEFYYLQQMIKNDPNTSSVIHQQQKISYFVFNVVDFQVQQSSSGFITFNQIECLKTEYDRIKQMFNNEIIAIIGAQNCFQILIRPIIKLIDTQEIRVAIPKIEIFINMFCMEYIKTLFTVLNDFQKRLEEFNKSNKDSKQIIKLLLDEIIIKINVEQQSNTHQTRFILHASKLAAEMIGKDEILLTLYNCLAVDLDWNCKKQKQEIPIYGSPNETKIKDQPIQILHFRNQKYQANQVLFYKQERFNREEFKTLVQNEIIKSEPNMAFQYTTVKLKTNKYLNPDCLDALHGKTNLISLKINKNQKIEIQYQHGIIQVDEQWIETIITILDLAQKWEQIFIPKKTNLSQNKPKPIFTLTIQNIWLNYLPTYKKSTLLKQYLQKKEAIKSLIAIQPEQLYYSWIRVLIRIKSATISSDLQAHLSSAQIYVKSTSKDIKHANLSFLNPILLVPPKNGLFDENRKFSDGFQIDKDEQGLLRLLCFQKLFKIKGITISGKTINIGQVIGNLKKDSIISLWDITSMTLEKIKKFIPEQVNENQIQLLQDGHQYNLNEDLNIFEEDEIELPKKDNIPNEKQFEIILKKFEIKLTVGQHFPPEVFSDTNPINTECQYHNQEQYYLEHSNQLQLEEFPQTNDLQCQSIILSLRELKLVCCGPTQKNINQFYLTLLHFQIADRIQNSKFSKIIGKEPSHEETNFAEVFYQLDKINNTIDLEAKIVPIRVCVSGAALEFLLDTMNSRQQLNPKVDMLSQLNVANDKESIIEFCVQEGYQVTFQSIREIKKYIKVGFLNVERLYFYITFDGNGVKTDGKLKGLVRLTSYDSLFIFLKRAQIQNLVFENEREFIKFMFEQYQHLIRNDSQLIQKLITSFKAFQNITNIVLGIQTMFMTIFKQGIVAGVCSGSIPLAKALGDEIVYLAKKPIEVCSTMSEGIGFKMANVVLNPIERVLDQFSTLTTSDKIPKEFLKKNNLDQINE</sequence>
<dbReference type="OrthoDB" id="300570at2759"/>
<evidence type="ECO:0000313" key="2">
    <source>
        <dbReference type="Proteomes" id="UP000692954"/>
    </source>
</evidence>
<organism evidence="1 2">
    <name type="scientific">Paramecium sonneborni</name>
    <dbReference type="NCBI Taxonomy" id="65129"/>
    <lineage>
        <taxon>Eukaryota</taxon>
        <taxon>Sar</taxon>
        <taxon>Alveolata</taxon>
        <taxon>Ciliophora</taxon>
        <taxon>Intramacronucleata</taxon>
        <taxon>Oligohymenophorea</taxon>
        <taxon>Peniculida</taxon>
        <taxon>Parameciidae</taxon>
        <taxon>Paramecium</taxon>
    </lineage>
</organism>
<gene>
    <name evidence="1" type="ORF">PSON_ATCC_30995.1.T1470172</name>
</gene>
<proteinExistence type="predicted"/>
<evidence type="ECO:0000313" key="1">
    <source>
        <dbReference type="EMBL" id="CAD8123896.1"/>
    </source>
</evidence>
<keyword evidence="2" id="KW-1185">Reference proteome</keyword>
<accession>A0A8S1R6W1</accession>
<dbReference type="EMBL" id="CAJJDN010000147">
    <property type="protein sequence ID" value="CAD8123896.1"/>
    <property type="molecule type" value="Genomic_DNA"/>
</dbReference>
<name>A0A8S1R6W1_9CILI</name>
<comment type="caution">
    <text evidence="1">The sequence shown here is derived from an EMBL/GenBank/DDBJ whole genome shotgun (WGS) entry which is preliminary data.</text>
</comment>
<reference evidence="1" key="1">
    <citation type="submission" date="2021-01" db="EMBL/GenBank/DDBJ databases">
        <authorList>
            <consortium name="Genoscope - CEA"/>
            <person name="William W."/>
        </authorList>
    </citation>
    <scope>NUCLEOTIDE SEQUENCE</scope>
</reference>